<dbReference type="InterPro" id="IPR036366">
    <property type="entry name" value="PGBDSf"/>
</dbReference>
<dbReference type="InterPro" id="IPR004447">
    <property type="entry name" value="Peptidase_S41A"/>
</dbReference>
<dbReference type="Gene3D" id="2.30.42.10">
    <property type="match status" value="1"/>
</dbReference>
<organism evidence="8 9">
    <name type="scientific">Ligilactobacillus acidipiscis</name>
    <dbReference type="NCBI Taxonomy" id="89059"/>
    <lineage>
        <taxon>Bacteria</taxon>
        <taxon>Bacillati</taxon>
        <taxon>Bacillota</taxon>
        <taxon>Bacilli</taxon>
        <taxon>Lactobacillales</taxon>
        <taxon>Lactobacillaceae</taxon>
        <taxon>Ligilactobacillus</taxon>
    </lineage>
</organism>
<evidence type="ECO:0000256" key="1">
    <source>
        <dbReference type="ARBA" id="ARBA00009179"/>
    </source>
</evidence>
<dbReference type="SMART" id="SM00245">
    <property type="entry name" value="TSPc"/>
    <property type="match status" value="1"/>
</dbReference>
<feature type="domain" description="PDZ" evidence="7">
    <location>
        <begin position="104"/>
        <end position="172"/>
    </location>
</feature>
<dbReference type="Gene3D" id="3.90.226.10">
    <property type="entry name" value="2-enoyl-CoA Hydratase, Chain A, domain 1"/>
    <property type="match status" value="1"/>
</dbReference>
<evidence type="ECO:0000313" key="9">
    <source>
        <dbReference type="Proteomes" id="UP000051491"/>
    </source>
</evidence>
<dbReference type="InterPro" id="IPR001478">
    <property type="entry name" value="PDZ"/>
</dbReference>
<dbReference type="Proteomes" id="UP000051491">
    <property type="component" value="Unassembled WGS sequence"/>
</dbReference>
<dbReference type="Pfam" id="PF03572">
    <property type="entry name" value="Peptidase_S41"/>
    <property type="match status" value="1"/>
</dbReference>
<dbReference type="Gene3D" id="1.10.101.10">
    <property type="entry name" value="PGBD-like superfamily/PGBD"/>
    <property type="match status" value="1"/>
</dbReference>
<protein>
    <submittedName>
        <fullName evidence="8">Carboxy-terminal processing protease</fullName>
    </submittedName>
</protein>
<dbReference type="InterPro" id="IPR055210">
    <property type="entry name" value="CtpA/B_N"/>
</dbReference>
<dbReference type="AlphaFoldDB" id="A0A0R2KHP1"/>
<accession>A0A0R2KHP1</accession>
<dbReference type="PROSITE" id="PS50106">
    <property type="entry name" value="PDZ"/>
    <property type="match status" value="1"/>
</dbReference>
<comment type="caution">
    <text evidence="8">The sequence shown here is derived from an EMBL/GenBank/DDBJ whole genome shotgun (WGS) entry which is preliminary data.</text>
</comment>
<dbReference type="FunFam" id="2.30.42.10:FF:000063">
    <property type="entry name" value="Peptidase, S41 family"/>
    <property type="match status" value="1"/>
</dbReference>
<evidence type="ECO:0000256" key="5">
    <source>
        <dbReference type="RuleBase" id="RU004404"/>
    </source>
</evidence>
<evidence type="ECO:0000256" key="2">
    <source>
        <dbReference type="ARBA" id="ARBA00022670"/>
    </source>
</evidence>
<dbReference type="InterPro" id="IPR029045">
    <property type="entry name" value="ClpP/crotonase-like_dom_sf"/>
</dbReference>
<reference evidence="8 9" key="1">
    <citation type="journal article" date="2015" name="Genome Announc.">
        <title>Expanding the biotechnology potential of lactobacilli through comparative genomics of 213 strains and associated genera.</title>
        <authorList>
            <person name="Sun Z."/>
            <person name="Harris H.M."/>
            <person name="McCann A."/>
            <person name="Guo C."/>
            <person name="Argimon S."/>
            <person name="Zhang W."/>
            <person name="Yang X."/>
            <person name="Jeffery I.B."/>
            <person name="Cooney J.C."/>
            <person name="Kagawa T.F."/>
            <person name="Liu W."/>
            <person name="Song Y."/>
            <person name="Salvetti E."/>
            <person name="Wrobel A."/>
            <person name="Rasinkangas P."/>
            <person name="Parkhill J."/>
            <person name="Rea M.C."/>
            <person name="O'Sullivan O."/>
            <person name="Ritari J."/>
            <person name="Douillard F.P."/>
            <person name="Paul Ross R."/>
            <person name="Yang R."/>
            <person name="Briner A.E."/>
            <person name="Felis G.E."/>
            <person name="de Vos W.M."/>
            <person name="Barrangou R."/>
            <person name="Klaenhammer T.R."/>
            <person name="Caufield P.W."/>
            <person name="Cui Y."/>
            <person name="Zhang H."/>
            <person name="O'Toole P.W."/>
        </authorList>
    </citation>
    <scope>NUCLEOTIDE SEQUENCE [LARGE SCALE GENOMIC DNA]</scope>
    <source>
        <strain evidence="8 9">DSM 15353</strain>
    </source>
</reference>
<dbReference type="GO" id="GO:0007165">
    <property type="term" value="P:signal transduction"/>
    <property type="evidence" value="ECO:0007669"/>
    <property type="project" value="TreeGrafter"/>
</dbReference>
<dbReference type="Pfam" id="PF22694">
    <property type="entry name" value="CtpB_N-like"/>
    <property type="match status" value="1"/>
</dbReference>
<evidence type="ECO:0000256" key="4">
    <source>
        <dbReference type="ARBA" id="ARBA00022825"/>
    </source>
</evidence>
<dbReference type="OrthoDB" id="9812068at2"/>
<keyword evidence="6" id="KW-1133">Transmembrane helix</keyword>
<keyword evidence="2 5" id="KW-0645">Protease</keyword>
<evidence type="ECO:0000256" key="6">
    <source>
        <dbReference type="SAM" id="Phobius"/>
    </source>
</evidence>
<dbReference type="SUPFAM" id="SSF47090">
    <property type="entry name" value="PGBD-like"/>
    <property type="match status" value="1"/>
</dbReference>
<keyword evidence="4 5" id="KW-0720">Serine protease</keyword>
<gene>
    <name evidence="8" type="ORF">IV43_GL000196</name>
</gene>
<dbReference type="PANTHER" id="PTHR32060:SF30">
    <property type="entry name" value="CARBOXY-TERMINAL PROCESSING PROTEASE CTPA"/>
    <property type="match status" value="1"/>
</dbReference>
<dbReference type="Gene3D" id="3.30.750.44">
    <property type="match status" value="1"/>
</dbReference>
<dbReference type="SMART" id="SM00228">
    <property type="entry name" value="PDZ"/>
    <property type="match status" value="1"/>
</dbReference>
<dbReference type="CDD" id="cd06782">
    <property type="entry name" value="cpPDZ_CPP-like"/>
    <property type="match status" value="1"/>
</dbReference>
<dbReference type="InterPro" id="IPR036365">
    <property type="entry name" value="PGBD-like_sf"/>
</dbReference>
<dbReference type="Pfam" id="PF01471">
    <property type="entry name" value="PG_binding_1"/>
    <property type="match status" value="1"/>
</dbReference>
<proteinExistence type="inferred from homology"/>
<dbReference type="Pfam" id="PF13180">
    <property type="entry name" value="PDZ_2"/>
    <property type="match status" value="1"/>
</dbReference>
<dbReference type="CDD" id="cd07560">
    <property type="entry name" value="Peptidase_S41_CPP"/>
    <property type="match status" value="1"/>
</dbReference>
<evidence type="ECO:0000259" key="7">
    <source>
        <dbReference type="PROSITE" id="PS50106"/>
    </source>
</evidence>
<feature type="transmembrane region" description="Helical" evidence="6">
    <location>
        <begin position="20"/>
        <end position="42"/>
    </location>
</feature>
<dbReference type="NCBIfam" id="TIGR00225">
    <property type="entry name" value="prc"/>
    <property type="match status" value="1"/>
</dbReference>
<keyword evidence="6" id="KW-0472">Membrane</keyword>
<dbReference type="RefSeq" id="WP_056988041.1">
    <property type="nucleotide sequence ID" value="NZ_JQBK01000011.1"/>
</dbReference>
<evidence type="ECO:0000313" key="8">
    <source>
        <dbReference type="EMBL" id="KRN86908.1"/>
    </source>
</evidence>
<dbReference type="InterPro" id="IPR036034">
    <property type="entry name" value="PDZ_sf"/>
</dbReference>
<dbReference type="InterPro" id="IPR005151">
    <property type="entry name" value="Tail-specific_protease"/>
</dbReference>
<dbReference type="SUPFAM" id="SSF52096">
    <property type="entry name" value="ClpP/crotonase"/>
    <property type="match status" value="1"/>
</dbReference>
<dbReference type="GO" id="GO:0004175">
    <property type="term" value="F:endopeptidase activity"/>
    <property type="evidence" value="ECO:0007669"/>
    <property type="project" value="TreeGrafter"/>
</dbReference>
<dbReference type="GO" id="GO:0008236">
    <property type="term" value="F:serine-type peptidase activity"/>
    <property type="evidence" value="ECO:0007669"/>
    <property type="project" value="UniProtKB-KW"/>
</dbReference>
<dbReference type="SUPFAM" id="SSF50156">
    <property type="entry name" value="PDZ domain-like"/>
    <property type="match status" value="1"/>
</dbReference>
<name>A0A0R2KHP1_9LACO</name>
<dbReference type="InterPro" id="IPR002477">
    <property type="entry name" value="Peptidoglycan-bd-like"/>
</dbReference>
<dbReference type="STRING" id="89059.LAC1533_1219"/>
<dbReference type="PANTHER" id="PTHR32060">
    <property type="entry name" value="TAIL-SPECIFIC PROTEASE"/>
    <property type="match status" value="1"/>
</dbReference>
<dbReference type="GO" id="GO:0006508">
    <property type="term" value="P:proteolysis"/>
    <property type="evidence" value="ECO:0007669"/>
    <property type="project" value="UniProtKB-KW"/>
</dbReference>
<dbReference type="EMBL" id="JQBK01000011">
    <property type="protein sequence ID" value="KRN86908.1"/>
    <property type="molecule type" value="Genomic_DNA"/>
</dbReference>
<keyword evidence="3 5" id="KW-0378">Hydrolase</keyword>
<evidence type="ECO:0000256" key="3">
    <source>
        <dbReference type="ARBA" id="ARBA00022801"/>
    </source>
</evidence>
<sequence>MDEKNKQFKKSSNKKKSFSLTTLIITGIAALLLGGGGVFAFMNSRLQAAEQTSESMGKINAVYKALDSYYYKGISRKKLENGAITGMVNVLGDQFSEYMTKSETQSLNETISSSFTGIGAEVRKSGDQIQIVSPIFGTPAQKGGLKAKDIILKIDGKALNGYSLNKAVSLIRGKKGTSVKLQIKRGDSVFEKSFKRDTIPVKTVNGKLAGKDKKVGYIQVTTFSNNTAKEMKQTIKQLRKKGAKSFVIDMRDNPGGLMDQALKMSSMFLKNGQTIMQVKQRGSRPEVYKAGKKYDDGFKVHEKTVVMINGGSASAAEIFSAALNQSAGDKLIGTKSFGKGTVQNVMPFKDKTELKLTIAKWLTPNGSWIHEKGLQPTIKADYPKVAYQAMISTNKTYKENDVSKEVARLQNFLTALDYDPGRTDGYYSTETKATVQKFQREHHLDPSGTADKQTINSIQEAIAQLVVHSDHAYDAAIKAAQ</sequence>
<dbReference type="PATRIC" id="fig|89059.3.peg.201"/>
<comment type="similarity">
    <text evidence="1 5">Belongs to the peptidase S41A family.</text>
</comment>
<keyword evidence="6" id="KW-0812">Transmembrane</keyword>
<dbReference type="GO" id="GO:0030288">
    <property type="term" value="C:outer membrane-bounded periplasmic space"/>
    <property type="evidence" value="ECO:0007669"/>
    <property type="project" value="TreeGrafter"/>
</dbReference>